<evidence type="ECO:0000313" key="5">
    <source>
        <dbReference type="Proteomes" id="UP000279306"/>
    </source>
</evidence>
<feature type="compositionally biased region" description="Acidic residues" evidence="1">
    <location>
        <begin position="468"/>
        <end position="481"/>
    </location>
</feature>
<dbReference type="Pfam" id="PF08237">
    <property type="entry name" value="PE-PPE"/>
    <property type="match status" value="1"/>
</dbReference>
<feature type="compositionally biased region" description="Low complexity" evidence="1">
    <location>
        <begin position="482"/>
        <end position="521"/>
    </location>
</feature>
<feature type="compositionally biased region" description="Low complexity" evidence="1">
    <location>
        <begin position="425"/>
        <end position="436"/>
    </location>
</feature>
<dbReference type="SUPFAM" id="SSF53474">
    <property type="entry name" value="alpha/beta-Hydrolases"/>
    <property type="match status" value="1"/>
</dbReference>
<protein>
    <submittedName>
        <fullName evidence="4">PE family protein</fullName>
    </submittedName>
</protein>
<proteinExistence type="predicted"/>
<sequence length="527" mass="54964">MGNTHHFGRGCAAGTPGMRQRCRKATRATASLGVSLLATMITVAPVAVSPISPAVRLSADSTALLVCGITCPTWDDAGVKAIMDRFVTPTHPDQTITPVAVTAPGESWPLTGVLRLLGSVFGDPRIFGPGGPSWPDEPWWKLSGLFDLTADQSIEAGAANLEAALTEYPSDSVVIYGLSLGAGVANVVKKKLAEQYPEGEAAPDVDFVLQGSVNVPNGGLYARFPGVYIPILDWTFNGPAPTDTVFDSVVISTQYDGFADFPLYPINLIADLNAVLGILYLHTRPFDVSLPADQTTSPAYQGTHGDSTFYFFETRDLPLFAPLRMLGVPEPLIDVVEPFFRVLVELGYDRSIPLWEPTPARLFPKLDAATVFASLGAAIGEGIDNALALVGLPPIPETAVPVIDAEPPAEVVETEVVQTLVTTTVAPHTEQAMPADAAEEDSMEAAAEDGHVSTTTDLPTGGGSEGTEAVEDSIEVADQEPTETTAVGTATSEGSSSASSMPKASAPAEESSSAGDSSADVDGGGSH</sequence>
<feature type="region of interest" description="Disordered" evidence="1">
    <location>
        <begin position="425"/>
        <end position="527"/>
    </location>
</feature>
<feature type="compositionally biased region" description="Acidic residues" evidence="1">
    <location>
        <begin position="437"/>
        <end position="447"/>
    </location>
</feature>
<keyword evidence="5" id="KW-1185">Reference proteome</keyword>
<dbReference type="InterPro" id="IPR013228">
    <property type="entry name" value="PE-PPE_C"/>
</dbReference>
<organism evidence="4 5">
    <name type="scientific">Mycolicibacterium aurum</name>
    <name type="common">Mycobacterium aurum</name>
    <dbReference type="NCBI Taxonomy" id="1791"/>
    <lineage>
        <taxon>Bacteria</taxon>
        <taxon>Bacillati</taxon>
        <taxon>Actinomycetota</taxon>
        <taxon>Actinomycetes</taxon>
        <taxon>Mycobacteriales</taxon>
        <taxon>Mycobacteriaceae</taxon>
        <taxon>Mycolicibacterium</taxon>
    </lineage>
</organism>
<keyword evidence="2" id="KW-0472">Membrane</keyword>
<dbReference type="InterPro" id="IPR029058">
    <property type="entry name" value="AB_hydrolase_fold"/>
</dbReference>
<dbReference type="EMBL" id="LR134356">
    <property type="protein sequence ID" value="VEG56635.1"/>
    <property type="molecule type" value="Genomic_DNA"/>
</dbReference>
<evidence type="ECO:0000256" key="1">
    <source>
        <dbReference type="SAM" id="MobiDB-lite"/>
    </source>
</evidence>
<dbReference type="AlphaFoldDB" id="A0A3S4RR99"/>
<dbReference type="Proteomes" id="UP000279306">
    <property type="component" value="Chromosome"/>
</dbReference>
<gene>
    <name evidence="4" type="primary">PE16</name>
    <name evidence="4" type="ORF">NCTC10437_03632</name>
</gene>
<evidence type="ECO:0000259" key="3">
    <source>
        <dbReference type="Pfam" id="PF08237"/>
    </source>
</evidence>
<keyword evidence="2" id="KW-0812">Transmembrane</keyword>
<name>A0A3S4RR99_MYCAU</name>
<accession>A0A3S4RR99</accession>
<reference evidence="4 5" key="1">
    <citation type="submission" date="2018-12" db="EMBL/GenBank/DDBJ databases">
        <authorList>
            <consortium name="Pathogen Informatics"/>
        </authorList>
    </citation>
    <scope>NUCLEOTIDE SEQUENCE [LARGE SCALE GENOMIC DNA]</scope>
    <source>
        <strain evidence="4 5">NCTC10437</strain>
    </source>
</reference>
<feature type="domain" description="PE-PPE" evidence="3">
    <location>
        <begin position="135"/>
        <end position="349"/>
    </location>
</feature>
<dbReference type="KEGG" id="mauu:NCTC10437_03632"/>
<dbReference type="STRING" id="1791.GCA_001049355_03181"/>
<evidence type="ECO:0000256" key="2">
    <source>
        <dbReference type="SAM" id="Phobius"/>
    </source>
</evidence>
<keyword evidence="2" id="KW-1133">Transmembrane helix</keyword>
<feature type="transmembrane region" description="Helical" evidence="2">
    <location>
        <begin position="28"/>
        <end position="48"/>
    </location>
</feature>
<evidence type="ECO:0000313" key="4">
    <source>
        <dbReference type="EMBL" id="VEG56635.1"/>
    </source>
</evidence>